<feature type="chain" id="PRO_5045539323" evidence="1">
    <location>
        <begin position="31"/>
        <end position="194"/>
    </location>
</feature>
<keyword evidence="3" id="KW-1185">Reference proteome</keyword>
<sequence>MSPKLIAMTAGAVLAMVAAMGALHFAPSFAQSPAHGHAAMHRDAPAAMPTLPGQDAFGAMQEIVQILQADPSTDWSKVNLAALREHLVDMNEVTLRAVATESAVDGGVAIAVTGSGRTLDGIRRMIPAHGQELNRLNGWRATTEALPDGVRLTVTSADPAQVVRLRALGFAGLLVSGGHHQPHHLMMARGEHFH</sequence>
<feature type="signal peptide" evidence="1">
    <location>
        <begin position="1"/>
        <end position="30"/>
    </location>
</feature>
<dbReference type="RefSeq" id="WP_168050834.1">
    <property type="nucleotide sequence ID" value="NZ_JAATJR010000004.1"/>
</dbReference>
<evidence type="ECO:0000313" key="3">
    <source>
        <dbReference type="Proteomes" id="UP000765160"/>
    </source>
</evidence>
<keyword evidence="1" id="KW-0732">Signal</keyword>
<evidence type="ECO:0000313" key="2">
    <source>
        <dbReference type="EMBL" id="NKE46336.1"/>
    </source>
</evidence>
<dbReference type="Proteomes" id="UP000765160">
    <property type="component" value="Unassembled WGS sequence"/>
</dbReference>
<comment type="caution">
    <text evidence="2">The sequence shown here is derived from an EMBL/GenBank/DDBJ whole genome shotgun (WGS) entry which is preliminary data.</text>
</comment>
<evidence type="ECO:0000256" key="1">
    <source>
        <dbReference type="SAM" id="SignalP"/>
    </source>
</evidence>
<dbReference type="EMBL" id="JAAVTX010000004">
    <property type="protein sequence ID" value="NKE46336.1"/>
    <property type="molecule type" value="Genomic_DNA"/>
</dbReference>
<proteinExistence type="predicted"/>
<reference evidence="2 3" key="1">
    <citation type="submission" date="2020-03" db="EMBL/GenBank/DDBJ databases">
        <title>Roseomonas selenitidurans sp. nov. isolated from soil.</title>
        <authorList>
            <person name="Liu H."/>
        </authorList>
    </citation>
    <scope>NUCLEOTIDE SEQUENCE [LARGE SCALE GENOMIC DNA]</scope>
    <source>
        <strain evidence="2 3">JCM 15073</strain>
    </source>
</reference>
<gene>
    <name evidence="2" type="ORF">HB662_16255</name>
</gene>
<protein>
    <submittedName>
        <fullName evidence="2">Uncharacterized protein</fullName>
    </submittedName>
</protein>
<organism evidence="2 3">
    <name type="scientific">Falsiroseomonas frigidaquae</name>
    <dbReference type="NCBI Taxonomy" id="487318"/>
    <lineage>
        <taxon>Bacteria</taxon>
        <taxon>Pseudomonadati</taxon>
        <taxon>Pseudomonadota</taxon>
        <taxon>Alphaproteobacteria</taxon>
        <taxon>Acetobacterales</taxon>
        <taxon>Roseomonadaceae</taxon>
        <taxon>Falsiroseomonas</taxon>
    </lineage>
</organism>
<accession>A0ABX1F207</accession>
<name>A0ABX1F207_9PROT</name>